<reference evidence="8 9" key="1">
    <citation type="submission" date="2015-01" db="EMBL/GenBank/DDBJ databases">
        <title>Draft genome of the acidophilic iron oxidizer Acidithrix ferrooxidans strain Py-F3.</title>
        <authorList>
            <person name="Poehlein A."/>
            <person name="Eisen S."/>
            <person name="Schloemann M."/>
            <person name="Johnson B.D."/>
            <person name="Daniel R."/>
            <person name="Muehling M."/>
        </authorList>
    </citation>
    <scope>NUCLEOTIDE SEQUENCE [LARGE SCALE GENOMIC DNA]</scope>
    <source>
        <strain evidence="8 9">Py-F3</strain>
    </source>
</reference>
<evidence type="ECO:0000313" key="8">
    <source>
        <dbReference type="EMBL" id="KJF18338.1"/>
    </source>
</evidence>
<feature type="transmembrane region" description="Helical" evidence="6">
    <location>
        <begin position="456"/>
        <end position="489"/>
    </location>
</feature>
<evidence type="ECO:0000256" key="1">
    <source>
        <dbReference type="ARBA" id="ARBA00004776"/>
    </source>
</evidence>
<evidence type="ECO:0000313" key="9">
    <source>
        <dbReference type="Proteomes" id="UP000032360"/>
    </source>
</evidence>
<feature type="region of interest" description="Disordered" evidence="5">
    <location>
        <begin position="973"/>
        <end position="997"/>
    </location>
</feature>
<feature type="transmembrane region" description="Helical" evidence="6">
    <location>
        <begin position="689"/>
        <end position="707"/>
    </location>
</feature>
<evidence type="ECO:0000256" key="5">
    <source>
        <dbReference type="SAM" id="MobiDB-lite"/>
    </source>
</evidence>
<comment type="caution">
    <text evidence="8">The sequence shown here is derived from an EMBL/GenBank/DDBJ whole genome shotgun (WGS) entry which is preliminary data.</text>
</comment>
<dbReference type="InterPro" id="IPR001173">
    <property type="entry name" value="Glyco_trans_2-like"/>
</dbReference>
<feature type="transmembrane region" description="Helical" evidence="6">
    <location>
        <begin position="939"/>
        <end position="961"/>
    </location>
</feature>
<dbReference type="GO" id="GO:0016757">
    <property type="term" value="F:glycosyltransferase activity"/>
    <property type="evidence" value="ECO:0007669"/>
    <property type="project" value="UniProtKB-KW"/>
</dbReference>
<feature type="transmembrane region" description="Helical" evidence="6">
    <location>
        <begin position="751"/>
        <end position="771"/>
    </location>
</feature>
<keyword evidence="6" id="KW-0812">Transmembrane</keyword>
<feature type="transmembrane region" description="Helical" evidence="6">
    <location>
        <begin position="561"/>
        <end position="592"/>
    </location>
</feature>
<comment type="similarity">
    <text evidence="2">Belongs to the glycosyltransferase 2 family.</text>
</comment>
<dbReference type="Proteomes" id="UP000032360">
    <property type="component" value="Unassembled WGS sequence"/>
</dbReference>
<feature type="transmembrane region" description="Helical" evidence="6">
    <location>
        <begin position="658"/>
        <end position="677"/>
    </location>
</feature>
<name>A0A0D8HK97_9ACTN</name>
<dbReference type="Pfam" id="PF00535">
    <property type="entry name" value="Glycos_transf_2"/>
    <property type="match status" value="1"/>
</dbReference>
<evidence type="ECO:0000256" key="3">
    <source>
        <dbReference type="ARBA" id="ARBA00022676"/>
    </source>
</evidence>
<dbReference type="SUPFAM" id="SSF53448">
    <property type="entry name" value="Nucleotide-diphospho-sugar transferases"/>
    <property type="match status" value="1"/>
</dbReference>
<feature type="transmembrane region" description="Helical" evidence="6">
    <location>
        <begin position="713"/>
        <end position="731"/>
    </location>
</feature>
<keyword evidence="4 8" id="KW-0808">Transferase</keyword>
<dbReference type="RefSeq" id="WP_052604495.1">
    <property type="nucleotide sequence ID" value="NZ_JXYS01000018.1"/>
</dbReference>
<feature type="transmembrane region" description="Helical" evidence="6">
    <location>
        <begin position="604"/>
        <end position="626"/>
    </location>
</feature>
<dbReference type="Gene3D" id="3.90.550.10">
    <property type="entry name" value="Spore Coat Polysaccharide Biosynthesis Protein SpsA, Chain A"/>
    <property type="match status" value="1"/>
</dbReference>
<dbReference type="PANTHER" id="PTHR43179">
    <property type="entry name" value="RHAMNOSYLTRANSFERASE WBBL"/>
    <property type="match status" value="1"/>
</dbReference>
<keyword evidence="9" id="KW-1185">Reference proteome</keyword>
<dbReference type="AlphaFoldDB" id="A0A0D8HK97"/>
<accession>A0A0D8HK97</accession>
<evidence type="ECO:0000256" key="4">
    <source>
        <dbReference type="ARBA" id="ARBA00022679"/>
    </source>
</evidence>
<dbReference type="EMBL" id="JXYS01000018">
    <property type="protein sequence ID" value="KJF18338.1"/>
    <property type="molecule type" value="Genomic_DNA"/>
</dbReference>
<feature type="transmembrane region" description="Helical" evidence="6">
    <location>
        <begin position="272"/>
        <end position="291"/>
    </location>
</feature>
<feature type="transmembrane region" description="Helical" evidence="6">
    <location>
        <begin position="394"/>
        <end position="414"/>
    </location>
</feature>
<protein>
    <submittedName>
        <fullName evidence="8">N-glycosyltransferase</fullName>
    </submittedName>
</protein>
<evidence type="ECO:0000259" key="7">
    <source>
        <dbReference type="Pfam" id="PF00535"/>
    </source>
</evidence>
<dbReference type="PANTHER" id="PTHR43179:SF12">
    <property type="entry name" value="GALACTOFURANOSYLTRANSFERASE GLFT2"/>
    <property type="match status" value="1"/>
</dbReference>
<dbReference type="OrthoDB" id="3734530at2"/>
<evidence type="ECO:0000256" key="6">
    <source>
        <dbReference type="SAM" id="Phobius"/>
    </source>
</evidence>
<sequence length="997" mass="107874">MAVPPLVVVVMVANDPGDWFEESLQAIVASDYPNFSVIIVDNGSRVTLAQRVGASLPNALFLRNETNLGFSAAVDAAVRNVTSATYLMICHDDAAVAPDAISIMVEDALRMNASIVAPKIVSWSYPDRITSLGFDVDRTAALRSRIDVGDLDQDQFPIVEEVFAAPGAAMLVRYDLFNVLGGFDPEIYLFGEDVELSYRAQLAGARVIASSYAKVRHMGVLVNGVDGAYVNSKFQPIRRKLRRAERSYYVRANQMRCIVNNSSGFARRYSKIQLWLLALLEAAYFAVSGRWRTARAILKGLRDGAKKSPTQSVRWEVGAQSRLLDFRDMTLKLARGSARLSAFFAHQRNTRAQIRYEVERSKRNDRGAFLEKENLSEDAIDPTSLATRYVQRRFARVIQGLILVFILVAGRHVLFSNLPVFGQFEPFPHGTSLLSDFFSGSLSSSTISPTSVPAGYLWLGVIGTFFFGATGLFYHLFLIGLVATGLFGAFRLGARYRNPLSASIAMLSYFSTGILTGLISVGTLFGLVTFAFAPWILGIVLDFQEELAPGSKIRARSFFRGAFIVAIATSIAPAFFIVFLILTLAVIASTVFERHSMAQIRSMLRFLFGIAGVALVANATWFLGYIHSGATVASLFGAQPPFDLAVRSIFDFSVSGGAMINSFAILSLLSVILSPIFTRGLRTRRSIRALILAIVFVAFIIGSNGGGFGSDPIPLAFLMPFLAAIVAYSTANGVDGLYRDLPRETFGVRQIAGALSVIGLLVASFGVGAPISGGRLGLPVSGYGSTLGWSTSSKIASSRLLWIGDPAAIPAGSWWFDSGVGLAVTNSHSLSFENVYTPIQLGKYGGVQAGLARASSFETIRLGSYLASEGIGNLIYPQSGVSPAVARVTLTLSRQKDLIQVLTDPSVTGYVVHGRKIAHFPSPHGPSASWPLFLGSFEVLVWLGFVDLVFGGGFISSRVVTRVRVSLATQRDQRNQGASGIGENTIENPKSDLEVHR</sequence>
<feature type="transmembrane region" description="Helical" evidence="6">
    <location>
        <begin position="509"/>
        <end position="541"/>
    </location>
</feature>
<feature type="domain" description="Glycosyltransferase 2-like" evidence="7">
    <location>
        <begin position="8"/>
        <end position="128"/>
    </location>
</feature>
<comment type="pathway">
    <text evidence="1">Cell wall biogenesis; cell wall polysaccharide biosynthesis.</text>
</comment>
<organism evidence="8 9">
    <name type="scientific">Acidithrix ferrooxidans</name>
    <dbReference type="NCBI Taxonomy" id="1280514"/>
    <lineage>
        <taxon>Bacteria</taxon>
        <taxon>Bacillati</taxon>
        <taxon>Actinomycetota</taxon>
        <taxon>Acidimicrobiia</taxon>
        <taxon>Acidimicrobiales</taxon>
        <taxon>Acidimicrobiaceae</taxon>
        <taxon>Acidithrix</taxon>
    </lineage>
</organism>
<keyword evidence="6" id="KW-1133">Transmembrane helix</keyword>
<gene>
    <name evidence="8" type="ORF">AXFE_07260</name>
</gene>
<dbReference type="InterPro" id="IPR029044">
    <property type="entry name" value="Nucleotide-diphossugar_trans"/>
</dbReference>
<keyword evidence="3" id="KW-0328">Glycosyltransferase</keyword>
<evidence type="ECO:0000256" key="2">
    <source>
        <dbReference type="ARBA" id="ARBA00006739"/>
    </source>
</evidence>
<dbReference type="STRING" id="1280514.AXFE_07260"/>
<keyword evidence="6" id="KW-0472">Membrane</keyword>
<proteinExistence type="inferred from homology"/>